<dbReference type="PANTHER" id="PTHR19282">
    <property type="entry name" value="TETRASPANIN"/>
    <property type="match status" value="1"/>
</dbReference>
<dbReference type="InterPro" id="IPR000301">
    <property type="entry name" value="Tetraspanin_animals"/>
</dbReference>
<feature type="transmembrane region" description="Helical" evidence="6">
    <location>
        <begin position="12"/>
        <end position="35"/>
    </location>
</feature>
<feature type="transmembrane region" description="Helical" evidence="6">
    <location>
        <begin position="89"/>
        <end position="112"/>
    </location>
</feature>
<keyword evidence="5 6" id="KW-0472">Membrane</keyword>
<evidence type="ECO:0000256" key="5">
    <source>
        <dbReference type="ARBA" id="ARBA00023136"/>
    </source>
</evidence>
<dbReference type="VEuPathDB" id="VectorBase:BGLB010088"/>
<keyword evidence="4 6" id="KW-1133">Transmembrane helix</keyword>
<dbReference type="PANTHER" id="PTHR19282:SF544">
    <property type="entry name" value="TETRASPANIN"/>
    <property type="match status" value="1"/>
</dbReference>
<comment type="subcellular location">
    <subcellularLocation>
        <location evidence="1 6">Membrane</location>
        <topology evidence="1 6">Multi-pass membrane protein</topology>
    </subcellularLocation>
</comment>
<sequence>MGFFSSCSRALLFIFNFIFWLSGAAILGVGIWILVDPQLKDYMKLIKDGTQDEEFLKTSAYILIGFGSFVFLVGFCGCCGAIRGSKCLLGFYIFFLVVVFAGELAAGIYVAVFKNDIDSKLKTGLVDSIKKNYEGDMQTTWDLVQKELKCCGGDSYLDYQNSTWSHKQSSDVKIPESCCELVNGVDRNKTLCMEATAGYFYTKGCREALLDWVNSHSAILIGVGCGIAGLEIIGLICAICFCRHACPPSGEHVQAS</sequence>
<evidence type="ECO:0000256" key="6">
    <source>
        <dbReference type="RuleBase" id="RU361218"/>
    </source>
</evidence>
<evidence type="ECO:0000256" key="1">
    <source>
        <dbReference type="ARBA" id="ARBA00004141"/>
    </source>
</evidence>
<dbReference type="OrthoDB" id="10033535at2759"/>
<organism evidence="7 8">
    <name type="scientific">Biomphalaria glabrata</name>
    <name type="common">Bloodfluke planorb</name>
    <name type="synonym">Freshwater snail</name>
    <dbReference type="NCBI Taxonomy" id="6526"/>
    <lineage>
        <taxon>Eukaryota</taxon>
        <taxon>Metazoa</taxon>
        <taxon>Spiralia</taxon>
        <taxon>Lophotrochozoa</taxon>
        <taxon>Mollusca</taxon>
        <taxon>Gastropoda</taxon>
        <taxon>Heterobranchia</taxon>
        <taxon>Euthyneura</taxon>
        <taxon>Panpulmonata</taxon>
        <taxon>Hygrophila</taxon>
        <taxon>Lymnaeoidea</taxon>
        <taxon>Planorbidae</taxon>
        <taxon>Biomphalaria</taxon>
    </lineage>
</organism>
<feature type="transmembrane region" description="Helical" evidence="6">
    <location>
        <begin position="60"/>
        <end position="82"/>
    </location>
</feature>
<evidence type="ECO:0000313" key="8">
    <source>
        <dbReference type="Proteomes" id="UP000076420"/>
    </source>
</evidence>
<comment type="similarity">
    <text evidence="2 6">Belongs to the tetraspanin (TM4SF) family.</text>
</comment>
<dbReference type="PRINTS" id="PR00259">
    <property type="entry name" value="TMFOUR"/>
</dbReference>
<dbReference type="AlphaFoldDB" id="A0A2C9JYJ2"/>
<gene>
    <name evidence="7" type="primary">106073085</name>
</gene>
<dbReference type="KEGG" id="bgt:106073085"/>
<dbReference type="Proteomes" id="UP000076420">
    <property type="component" value="Unassembled WGS sequence"/>
</dbReference>
<feature type="transmembrane region" description="Helical" evidence="6">
    <location>
        <begin position="218"/>
        <end position="242"/>
    </location>
</feature>
<dbReference type="EnsemblMetazoa" id="BGLB010088-RB">
    <property type="protein sequence ID" value="BGLB010088-PB"/>
    <property type="gene ID" value="BGLB010088"/>
</dbReference>
<evidence type="ECO:0000256" key="4">
    <source>
        <dbReference type="ARBA" id="ARBA00022989"/>
    </source>
</evidence>
<protein>
    <recommendedName>
        <fullName evidence="6">Tetraspanin</fullName>
    </recommendedName>
</protein>
<reference evidence="7" key="1">
    <citation type="submission" date="2020-05" db="UniProtKB">
        <authorList>
            <consortium name="EnsemblMetazoa"/>
        </authorList>
    </citation>
    <scope>IDENTIFICATION</scope>
    <source>
        <strain evidence="7">BB02</strain>
    </source>
</reference>
<dbReference type="Pfam" id="PF00335">
    <property type="entry name" value="Tetraspanin"/>
    <property type="match status" value="1"/>
</dbReference>
<dbReference type="STRING" id="6526.A0A2C9JYJ2"/>
<name>A0A2C9JYJ2_BIOGL</name>
<dbReference type="CDD" id="cd03156">
    <property type="entry name" value="uroplakin_I_like_LEL"/>
    <property type="match status" value="1"/>
</dbReference>
<dbReference type="InterPro" id="IPR018499">
    <property type="entry name" value="Tetraspanin/Peripherin"/>
</dbReference>
<dbReference type="SUPFAM" id="SSF48652">
    <property type="entry name" value="Tetraspanin"/>
    <property type="match status" value="1"/>
</dbReference>
<dbReference type="VEuPathDB" id="VectorBase:BGLAX_046023"/>
<evidence type="ECO:0000313" key="7">
    <source>
        <dbReference type="EnsemblMetazoa" id="BGLB010088-PB"/>
    </source>
</evidence>
<dbReference type="GO" id="GO:0005886">
    <property type="term" value="C:plasma membrane"/>
    <property type="evidence" value="ECO:0007669"/>
    <property type="project" value="TreeGrafter"/>
</dbReference>
<keyword evidence="3 6" id="KW-0812">Transmembrane</keyword>
<evidence type="ECO:0000256" key="2">
    <source>
        <dbReference type="ARBA" id="ARBA00006840"/>
    </source>
</evidence>
<dbReference type="Gene3D" id="1.10.1450.10">
    <property type="entry name" value="Tetraspanin"/>
    <property type="match status" value="1"/>
</dbReference>
<dbReference type="InterPro" id="IPR008952">
    <property type="entry name" value="Tetraspanin_EC2_sf"/>
</dbReference>
<accession>A0A2C9JYJ2</accession>
<evidence type="ECO:0000256" key="3">
    <source>
        <dbReference type="ARBA" id="ARBA00022692"/>
    </source>
</evidence>
<proteinExistence type="inferred from homology"/>
<dbReference type="PIRSF" id="PIRSF002419">
    <property type="entry name" value="Tetraspanin"/>
    <property type="match status" value="1"/>
</dbReference>